<dbReference type="AlphaFoldDB" id="A0A1I8ADY6"/>
<keyword evidence="1" id="KW-1185">Reference proteome</keyword>
<sequence>MITAVDWAKPFIRQLDEDRFAGYVDIFAENDWELNEFARQMLEEISETKQRCTNLRLRMGRTADQSVIERLAVELREQRDLYAMHVTRYTQYFGSLPGCGRHRLARPI</sequence>
<reference evidence="2" key="1">
    <citation type="submission" date="2016-11" db="UniProtKB">
        <authorList>
            <consortium name="WormBaseParasite"/>
        </authorList>
    </citation>
    <scope>IDENTIFICATION</scope>
</reference>
<proteinExistence type="predicted"/>
<evidence type="ECO:0000313" key="1">
    <source>
        <dbReference type="Proteomes" id="UP000095287"/>
    </source>
</evidence>
<evidence type="ECO:0000313" key="2">
    <source>
        <dbReference type="WBParaSite" id="L893_g4943.t4"/>
    </source>
</evidence>
<accession>A0A1I8ADY6</accession>
<organism evidence="1 2">
    <name type="scientific">Steinernema glaseri</name>
    <dbReference type="NCBI Taxonomy" id="37863"/>
    <lineage>
        <taxon>Eukaryota</taxon>
        <taxon>Metazoa</taxon>
        <taxon>Ecdysozoa</taxon>
        <taxon>Nematoda</taxon>
        <taxon>Chromadorea</taxon>
        <taxon>Rhabditida</taxon>
        <taxon>Tylenchina</taxon>
        <taxon>Panagrolaimomorpha</taxon>
        <taxon>Strongyloidoidea</taxon>
        <taxon>Steinernematidae</taxon>
        <taxon>Steinernema</taxon>
    </lineage>
</organism>
<dbReference type="Proteomes" id="UP000095287">
    <property type="component" value="Unplaced"/>
</dbReference>
<dbReference type="WBParaSite" id="L893_g4943.t4">
    <property type="protein sequence ID" value="L893_g4943.t4"/>
    <property type="gene ID" value="L893_g4943"/>
</dbReference>
<name>A0A1I8ADY6_9BILA</name>
<protein>
    <submittedName>
        <fullName evidence="2">FYVE-type domain-containing protein</fullName>
    </submittedName>
</protein>